<feature type="transmembrane region" description="Helical" evidence="6">
    <location>
        <begin position="524"/>
        <end position="544"/>
    </location>
</feature>
<evidence type="ECO:0000256" key="1">
    <source>
        <dbReference type="ARBA" id="ARBA00004141"/>
    </source>
</evidence>
<proteinExistence type="predicted"/>
<sequence length="612" mass="66713">MLRSGSYGLRGAATHDQYHFVRYAIFVPGSSHQAFSALILLSQCPSLTYALEQLSLITMNTLDDQERRPLLSPTSSRLPSTATTSDSKHPLSQVEGIAEDNIVTGDVHPTRSVEDDVLPETSTLGRTLTWQSAYILVISRVIGSGIFATPGAILRSVGSPGLSLLLWFIGAIIAGCGLMVSLEFGSMLPRSGGDKVYLEFTYRRPRFLASTLIAIHAVLLGFTASNCIVFSEYLLFAFGGQNPSDLLRKGLAIALLTTVTIIHGCFPRFGVKLQNILGWVKVGLVVFMIFSGIYVVLFRPSTEAARTSATLSWGNLWEDTNWNWGVIATSLFKVFYSYNGLDNANYVLNEVKDPVRTLRSVMMAALTTACGLYALINVAYFLVVPIEDIKESGELIAALYFTRIFGEGLGKTVLPLAVALSAGANVLVVAFSAARTKQEIARQGFLPFSDILSSTRPFNSPLGGLLVHYIPSFLVIALPPTGEVYSFILEVEGYPGQFLALAVGFGLLWLRAKRPDLKRPFKAWIPAVLLRIGLSLALLAAPFFPPDTKPVNGLFHATYAVVGASILGAGVVYWYFWIVLIPKLRGYKIEECEETLKDGTTITKLVHSRSTS</sequence>
<dbReference type="GO" id="GO:0015179">
    <property type="term" value="F:L-amino acid transmembrane transporter activity"/>
    <property type="evidence" value="ECO:0007669"/>
    <property type="project" value="TreeGrafter"/>
</dbReference>
<protein>
    <submittedName>
        <fullName evidence="7">Amino acid/polyamine transporter I</fullName>
    </submittedName>
</protein>
<comment type="subcellular location">
    <subcellularLocation>
        <location evidence="1">Membrane</location>
        <topology evidence="1">Multi-pass membrane protein</topology>
    </subcellularLocation>
</comment>
<feature type="region of interest" description="Disordered" evidence="5">
    <location>
        <begin position="68"/>
        <end position="90"/>
    </location>
</feature>
<feature type="compositionally biased region" description="Low complexity" evidence="5">
    <location>
        <begin position="70"/>
        <end position="85"/>
    </location>
</feature>
<keyword evidence="2 6" id="KW-0812">Transmembrane</keyword>
<dbReference type="RefSeq" id="XP_062787372.1">
    <property type="nucleotide sequence ID" value="XM_062931321.1"/>
</dbReference>
<dbReference type="PANTHER" id="PTHR11785">
    <property type="entry name" value="AMINO ACID TRANSPORTER"/>
    <property type="match status" value="1"/>
</dbReference>
<dbReference type="Proteomes" id="UP001322277">
    <property type="component" value="Chromosome 10"/>
</dbReference>
<feature type="transmembrane region" description="Helical" evidence="6">
    <location>
        <begin position="361"/>
        <end position="383"/>
    </location>
</feature>
<feature type="transmembrane region" description="Helical" evidence="6">
    <location>
        <begin position="207"/>
        <end position="231"/>
    </location>
</feature>
<evidence type="ECO:0000256" key="4">
    <source>
        <dbReference type="ARBA" id="ARBA00023136"/>
    </source>
</evidence>
<feature type="transmembrane region" description="Helical" evidence="6">
    <location>
        <begin position="556"/>
        <end position="580"/>
    </location>
</feature>
<feature type="transmembrane region" description="Helical" evidence="6">
    <location>
        <begin position="494"/>
        <end position="512"/>
    </location>
</feature>
<feature type="transmembrane region" description="Helical" evidence="6">
    <location>
        <begin position="165"/>
        <end position="186"/>
    </location>
</feature>
<dbReference type="KEGG" id="cdet:87951665"/>
<dbReference type="EMBL" id="CP137314">
    <property type="protein sequence ID" value="WQF90151.1"/>
    <property type="molecule type" value="Genomic_DNA"/>
</dbReference>
<dbReference type="InterPro" id="IPR050598">
    <property type="entry name" value="AminoAcid_Transporter"/>
</dbReference>
<keyword evidence="3 6" id="KW-1133">Transmembrane helix</keyword>
<evidence type="ECO:0000256" key="2">
    <source>
        <dbReference type="ARBA" id="ARBA00022692"/>
    </source>
</evidence>
<feature type="transmembrane region" description="Helical" evidence="6">
    <location>
        <begin position="413"/>
        <end position="434"/>
    </location>
</feature>
<dbReference type="GeneID" id="87951665"/>
<evidence type="ECO:0000256" key="3">
    <source>
        <dbReference type="ARBA" id="ARBA00022989"/>
    </source>
</evidence>
<evidence type="ECO:0000256" key="6">
    <source>
        <dbReference type="SAM" id="Phobius"/>
    </source>
</evidence>
<evidence type="ECO:0000313" key="7">
    <source>
        <dbReference type="EMBL" id="WQF90151.1"/>
    </source>
</evidence>
<keyword evidence="4 6" id="KW-0472">Membrane</keyword>
<dbReference type="Gene3D" id="1.20.1740.10">
    <property type="entry name" value="Amino acid/polyamine transporter I"/>
    <property type="match status" value="1"/>
</dbReference>
<dbReference type="AlphaFoldDB" id="A0AAX4J3U8"/>
<feature type="transmembrane region" description="Helical" evidence="6">
    <location>
        <begin position="462"/>
        <end position="482"/>
    </location>
</feature>
<dbReference type="PANTHER" id="PTHR11785:SF532">
    <property type="entry name" value="TRANSPORTER, PUTATIVE (EUROFUNG)-RELATED"/>
    <property type="match status" value="1"/>
</dbReference>
<dbReference type="GO" id="GO:0016020">
    <property type="term" value="C:membrane"/>
    <property type="evidence" value="ECO:0007669"/>
    <property type="project" value="UniProtKB-SubCell"/>
</dbReference>
<organism evidence="7 8">
    <name type="scientific">Colletotrichum destructivum</name>
    <dbReference type="NCBI Taxonomy" id="34406"/>
    <lineage>
        <taxon>Eukaryota</taxon>
        <taxon>Fungi</taxon>
        <taxon>Dikarya</taxon>
        <taxon>Ascomycota</taxon>
        <taxon>Pezizomycotina</taxon>
        <taxon>Sordariomycetes</taxon>
        <taxon>Hypocreomycetidae</taxon>
        <taxon>Glomerellales</taxon>
        <taxon>Glomerellaceae</taxon>
        <taxon>Colletotrichum</taxon>
        <taxon>Colletotrichum destructivum species complex</taxon>
    </lineage>
</organism>
<evidence type="ECO:0000256" key="5">
    <source>
        <dbReference type="SAM" id="MobiDB-lite"/>
    </source>
</evidence>
<dbReference type="FunFam" id="1.20.1740.10:FF:000025">
    <property type="entry name" value="High-affinity methionine permease"/>
    <property type="match status" value="1"/>
</dbReference>
<dbReference type="Pfam" id="PF13520">
    <property type="entry name" value="AA_permease_2"/>
    <property type="match status" value="1"/>
</dbReference>
<feature type="transmembrane region" description="Helical" evidence="6">
    <location>
        <begin position="133"/>
        <end position="153"/>
    </location>
</feature>
<name>A0AAX4J3U8_9PEZI</name>
<reference evidence="8" key="1">
    <citation type="journal article" date="2023" name="bioRxiv">
        <title>Complete genome of the Medicago anthracnose fungus, Colletotrichum destructivum, reveals a mini-chromosome-like region within a core chromosome.</title>
        <authorList>
            <person name="Lapalu N."/>
            <person name="Simon A."/>
            <person name="Lu A."/>
            <person name="Plaumann P.-L."/>
            <person name="Amselem J."/>
            <person name="Pigne S."/>
            <person name="Auger A."/>
            <person name="Koch C."/>
            <person name="Dallery J.-F."/>
            <person name="O'Connell R.J."/>
        </authorList>
    </citation>
    <scope>NUCLEOTIDE SEQUENCE [LARGE SCALE GENOMIC DNA]</scope>
    <source>
        <strain evidence="8">CBS 520.97</strain>
    </source>
</reference>
<dbReference type="InterPro" id="IPR002293">
    <property type="entry name" value="AA/rel_permease1"/>
</dbReference>
<feature type="transmembrane region" description="Helical" evidence="6">
    <location>
        <begin position="276"/>
        <end position="297"/>
    </location>
</feature>
<gene>
    <name evidence="7" type="ORF">CDEST_15165</name>
</gene>
<keyword evidence="8" id="KW-1185">Reference proteome</keyword>
<accession>A0AAX4J3U8</accession>
<evidence type="ECO:0000313" key="8">
    <source>
        <dbReference type="Proteomes" id="UP001322277"/>
    </source>
</evidence>